<accession>A0A6J8A7Y9</accession>
<proteinExistence type="predicted"/>
<dbReference type="EMBL" id="CACVKT020000865">
    <property type="protein sequence ID" value="CAC5363477.1"/>
    <property type="molecule type" value="Genomic_DNA"/>
</dbReference>
<reference evidence="1 2" key="1">
    <citation type="submission" date="2020-06" db="EMBL/GenBank/DDBJ databases">
        <authorList>
            <person name="Li R."/>
            <person name="Bekaert M."/>
        </authorList>
    </citation>
    <scope>NUCLEOTIDE SEQUENCE [LARGE SCALE GENOMIC DNA]</scope>
    <source>
        <strain evidence="2">wild</strain>
    </source>
</reference>
<dbReference type="Proteomes" id="UP000507470">
    <property type="component" value="Unassembled WGS sequence"/>
</dbReference>
<dbReference type="AlphaFoldDB" id="A0A6J8A7Y9"/>
<evidence type="ECO:0000313" key="2">
    <source>
        <dbReference type="Proteomes" id="UP000507470"/>
    </source>
</evidence>
<protein>
    <submittedName>
        <fullName evidence="1">Uncharacterized protein</fullName>
    </submittedName>
</protein>
<keyword evidence="2" id="KW-1185">Reference proteome</keyword>
<organism evidence="1 2">
    <name type="scientific">Mytilus coruscus</name>
    <name type="common">Sea mussel</name>
    <dbReference type="NCBI Taxonomy" id="42192"/>
    <lineage>
        <taxon>Eukaryota</taxon>
        <taxon>Metazoa</taxon>
        <taxon>Spiralia</taxon>
        <taxon>Lophotrochozoa</taxon>
        <taxon>Mollusca</taxon>
        <taxon>Bivalvia</taxon>
        <taxon>Autobranchia</taxon>
        <taxon>Pteriomorphia</taxon>
        <taxon>Mytilida</taxon>
        <taxon>Mytiloidea</taxon>
        <taxon>Mytilidae</taxon>
        <taxon>Mytilinae</taxon>
        <taxon>Mytilus</taxon>
    </lineage>
</organism>
<gene>
    <name evidence="1" type="ORF">MCOR_4894</name>
</gene>
<name>A0A6J8A7Y9_MYTCO</name>
<evidence type="ECO:0000313" key="1">
    <source>
        <dbReference type="EMBL" id="CAC5363477.1"/>
    </source>
</evidence>
<sequence>MNLKIATRSENIAFRDMKLQPIKHQEIFQQECIELDISGDDIAVISNSENSCGISIAVSGCTISFLKHKSLKDHIIIGNCHFQSKCKSTSDTYKNLYALKVNQTVGTCLNLSLNAEETTNTNKLMKEWALKSIKAHVTFSIDQKKWRAEFFVPQHIASYFFRYS</sequence>